<proteinExistence type="predicted"/>
<feature type="transmembrane region" description="Helical" evidence="1">
    <location>
        <begin position="196"/>
        <end position="214"/>
    </location>
</feature>
<comment type="caution">
    <text evidence="2">The sequence shown here is derived from an EMBL/GenBank/DDBJ whole genome shotgun (WGS) entry which is preliminary data.</text>
</comment>
<feature type="transmembrane region" description="Helical" evidence="1">
    <location>
        <begin position="467"/>
        <end position="485"/>
    </location>
</feature>
<feature type="transmembrane region" description="Helical" evidence="1">
    <location>
        <begin position="241"/>
        <end position="263"/>
    </location>
</feature>
<keyword evidence="1" id="KW-1133">Transmembrane helix</keyword>
<sequence>MPHSTFNRTGTLLKLELRHDWLKIVLWLTGLVGLMAAAAAKFGGIYGTQKEMATIATTLKTPAMVSLLGPFTAKPPYTTALIYGGEMMVFMGLFTVMMNIHLAVHATRSQEESGLTELMLARSVGRQAPLLAAMLELVIVNGLGGVLEALGLQAAQMPGASANGNWLFGLGLAAFGLMFGSFSLLFAQLASTSRGALMLSYGFLGLVFIARMGTDVQNPDLTWWTIFGWIEKMELYTNNNWWPVLLMLVGAVVGGAGAVALAARRDLGAGLITPKPGRKRASVFLQGPLSLLARVNRTSTIVWLLGMALLGASYGSIFGTVGDLVKTNPVLGKVLGGAAVTAANRAVVLAMANKLAVIFVGVATIPAVIMILSLNRDEQKGLLTLMQAKPIGRLRLALTTAGYGLVVGSATFIAAIWGMAAAGQQSMTITITLARFMRSFVGYWPALLVVCGLAMLLAGLLPKWQTVIWIVPIYGVISLYLGPLMDLPKWALKLSPYGWVNDVPVAAINWGTFGWMTALGVVLMALGLWAYRRRDLLMN</sequence>
<keyword evidence="3" id="KW-1185">Reference proteome</keyword>
<name>A0ABW4BJX7_9LACO</name>
<dbReference type="RefSeq" id="WP_204118406.1">
    <property type="nucleotide sequence ID" value="NZ_BOLV01000004.1"/>
</dbReference>
<feature type="transmembrane region" description="Helical" evidence="1">
    <location>
        <begin position="301"/>
        <end position="321"/>
    </location>
</feature>
<evidence type="ECO:0000256" key="1">
    <source>
        <dbReference type="SAM" id="Phobius"/>
    </source>
</evidence>
<feature type="transmembrane region" description="Helical" evidence="1">
    <location>
        <begin position="396"/>
        <end position="420"/>
    </location>
</feature>
<evidence type="ECO:0000313" key="3">
    <source>
        <dbReference type="Proteomes" id="UP001597199"/>
    </source>
</evidence>
<feature type="transmembrane region" description="Helical" evidence="1">
    <location>
        <begin position="21"/>
        <end position="40"/>
    </location>
</feature>
<dbReference type="Proteomes" id="UP001597199">
    <property type="component" value="Unassembled WGS sequence"/>
</dbReference>
<feature type="transmembrane region" description="Helical" evidence="1">
    <location>
        <begin position="440"/>
        <end position="460"/>
    </location>
</feature>
<reference evidence="3" key="1">
    <citation type="journal article" date="2019" name="Int. J. Syst. Evol. Microbiol.">
        <title>The Global Catalogue of Microorganisms (GCM) 10K type strain sequencing project: providing services to taxonomists for standard genome sequencing and annotation.</title>
        <authorList>
            <consortium name="The Broad Institute Genomics Platform"/>
            <consortium name="The Broad Institute Genome Sequencing Center for Infectious Disease"/>
            <person name="Wu L."/>
            <person name="Ma J."/>
        </authorList>
    </citation>
    <scope>NUCLEOTIDE SEQUENCE [LARGE SCALE GENOMIC DNA]</scope>
    <source>
        <strain evidence="3">CCM 9110</strain>
    </source>
</reference>
<protein>
    <submittedName>
        <fullName evidence="2">ABC transporter permease</fullName>
    </submittedName>
</protein>
<evidence type="ECO:0000313" key="2">
    <source>
        <dbReference type="EMBL" id="MFD1400090.1"/>
    </source>
</evidence>
<feature type="transmembrane region" description="Helical" evidence="1">
    <location>
        <begin position="87"/>
        <end position="107"/>
    </location>
</feature>
<accession>A0ABW4BJX7</accession>
<feature type="transmembrane region" description="Helical" evidence="1">
    <location>
        <begin position="167"/>
        <end position="189"/>
    </location>
</feature>
<feature type="transmembrane region" description="Helical" evidence="1">
    <location>
        <begin position="128"/>
        <end position="147"/>
    </location>
</feature>
<dbReference type="EMBL" id="JBHTOA010000048">
    <property type="protein sequence ID" value="MFD1400090.1"/>
    <property type="molecule type" value="Genomic_DNA"/>
</dbReference>
<organism evidence="2 3">
    <name type="scientific">Lacticaseibacillus suilingensis</name>
    <dbReference type="NCBI Taxonomy" id="2799577"/>
    <lineage>
        <taxon>Bacteria</taxon>
        <taxon>Bacillati</taxon>
        <taxon>Bacillota</taxon>
        <taxon>Bacilli</taxon>
        <taxon>Lactobacillales</taxon>
        <taxon>Lactobacillaceae</taxon>
        <taxon>Lacticaseibacillus</taxon>
    </lineage>
</organism>
<keyword evidence="1" id="KW-0472">Membrane</keyword>
<gene>
    <name evidence="2" type="ORF">ACFQ41_12300</name>
</gene>
<keyword evidence="1" id="KW-0812">Transmembrane</keyword>
<feature type="transmembrane region" description="Helical" evidence="1">
    <location>
        <begin position="505"/>
        <end position="531"/>
    </location>
</feature>
<feature type="transmembrane region" description="Helical" evidence="1">
    <location>
        <begin position="355"/>
        <end position="375"/>
    </location>
</feature>